<name>A0A2P2ISZ7_RHIMU</name>
<proteinExistence type="predicted"/>
<dbReference type="EMBL" id="GGEC01003868">
    <property type="protein sequence ID" value="MBW84351.1"/>
    <property type="molecule type" value="Transcribed_RNA"/>
</dbReference>
<dbReference type="AlphaFoldDB" id="A0A2P2ISZ7"/>
<organism evidence="1">
    <name type="scientific">Rhizophora mucronata</name>
    <name type="common">Asiatic mangrove</name>
    <dbReference type="NCBI Taxonomy" id="61149"/>
    <lineage>
        <taxon>Eukaryota</taxon>
        <taxon>Viridiplantae</taxon>
        <taxon>Streptophyta</taxon>
        <taxon>Embryophyta</taxon>
        <taxon>Tracheophyta</taxon>
        <taxon>Spermatophyta</taxon>
        <taxon>Magnoliopsida</taxon>
        <taxon>eudicotyledons</taxon>
        <taxon>Gunneridae</taxon>
        <taxon>Pentapetalae</taxon>
        <taxon>rosids</taxon>
        <taxon>fabids</taxon>
        <taxon>Malpighiales</taxon>
        <taxon>Rhizophoraceae</taxon>
        <taxon>Rhizophora</taxon>
    </lineage>
</organism>
<accession>A0A2P2ISZ7</accession>
<evidence type="ECO:0000313" key="1">
    <source>
        <dbReference type="EMBL" id="MBW84351.1"/>
    </source>
</evidence>
<reference evidence="1" key="1">
    <citation type="submission" date="2018-02" db="EMBL/GenBank/DDBJ databases">
        <title>Rhizophora mucronata_Transcriptome.</title>
        <authorList>
            <person name="Meera S.P."/>
            <person name="Sreeshan A."/>
            <person name="Augustine A."/>
        </authorList>
    </citation>
    <scope>NUCLEOTIDE SEQUENCE</scope>
    <source>
        <tissue evidence="1">Leaf</tissue>
    </source>
</reference>
<sequence length="20" mass="2216">MLVLQSNQIRCSPALDKKNG</sequence>
<protein>
    <submittedName>
        <fullName evidence="1">Uncharacterized protein MANES_11G131400</fullName>
    </submittedName>
</protein>